<dbReference type="Gene3D" id="3.40.50.150">
    <property type="entry name" value="Vaccinia Virus protein VP39"/>
    <property type="match status" value="1"/>
</dbReference>
<comment type="similarity">
    <text evidence="4">Belongs to the N(4)/N(6)-methyltransferase family.</text>
</comment>
<sequence>MKETNSLMIGGVSMYLGECRDVLRTFPDNSVDCCVSSPPYYQLRDYRVAGQIGLEASPQAFIAVLVEVFREVHRVLKPSGTLWINIGDSYASKPNGSIGATTLQGSRSSQSEYRRTNALRKTARPTGLKHKDLMGMPWRLAFALQEDGWYLRQDIIWNKLNPMPESVEDRCTKSHEYIFLLSKSARYFFDQEAILEPCSPSTNPRFSQDIINQVGSARANGGTRATVPMKAVGRKFDPGAIRNKSNENFDSHLVVPPTKRNKRSVWSIGTRGFSGAHFATYPVELIEPCILAGCPAGGIVLDPFGGSGTTAIAAHKHGRKAVYIDLNPEYFALARDRIDKETSQANFFDRTDTSAEAQP</sequence>
<dbReference type="AlphaFoldDB" id="F4QJ07"/>
<protein>
    <recommendedName>
        <fullName evidence="4">Methyltransferase</fullName>
        <ecNumber evidence="4">2.1.1.-</ecNumber>
    </recommendedName>
</protein>
<dbReference type="eggNOG" id="COG0863">
    <property type="taxonomic scope" value="Bacteria"/>
</dbReference>
<keyword evidence="7" id="KW-1185">Reference proteome</keyword>
<reference evidence="7" key="1">
    <citation type="submission" date="2011-03" db="EMBL/GenBank/DDBJ databases">
        <title>Draft genome sequence of Brevundimonas diminuta.</title>
        <authorList>
            <person name="Brown P.J.B."/>
            <person name="Buechlein A."/>
            <person name="Hemmerich C."/>
            <person name="Brun Y.V."/>
        </authorList>
    </citation>
    <scope>NUCLEOTIDE SEQUENCE [LARGE SCALE GENOMIC DNA]</scope>
    <source>
        <strain evidence="7">C19</strain>
    </source>
</reference>
<dbReference type="GO" id="GO:0003677">
    <property type="term" value="F:DNA binding"/>
    <property type="evidence" value="ECO:0007669"/>
    <property type="project" value="InterPro"/>
</dbReference>
<evidence type="ECO:0000256" key="2">
    <source>
        <dbReference type="ARBA" id="ARBA00022679"/>
    </source>
</evidence>
<comment type="catalytic activity">
    <reaction evidence="3">
        <text>a 2'-deoxyadenosine in DNA + S-adenosyl-L-methionine = an N(6)-methyl-2'-deoxyadenosine in DNA + S-adenosyl-L-homocysteine + H(+)</text>
        <dbReference type="Rhea" id="RHEA:15197"/>
        <dbReference type="Rhea" id="RHEA-COMP:12418"/>
        <dbReference type="Rhea" id="RHEA-COMP:12419"/>
        <dbReference type="ChEBI" id="CHEBI:15378"/>
        <dbReference type="ChEBI" id="CHEBI:57856"/>
        <dbReference type="ChEBI" id="CHEBI:59789"/>
        <dbReference type="ChEBI" id="CHEBI:90615"/>
        <dbReference type="ChEBI" id="CHEBI:90616"/>
        <dbReference type="EC" id="2.1.1.72"/>
    </reaction>
</comment>
<dbReference type="InterPro" id="IPR001091">
    <property type="entry name" value="RM_Methyltransferase"/>
</dbReference>
<dbReference type="SUPFAM" id="SSF53335">
    <property type="entry name" value="S-adenosyl-L-methionine-dependent methyltransferases"/>
    <property type="match status" value="1"/>
</dbReference>
<dbReference type="EMBL" id="GL883077">
    <property type="protein sequence ID" value="EGF93070.1"/>
    <property type="molecule type" value="Genomic_DNA"/>
</dbReference>
<evidence type="ECO:0000313" key="7">
    <source>
        <dbReference type="Proteomes" id="UP000006512"/>
    </source>
</evidence>
<dbReference type="PRINTS" id="PR00508">
    <property type="entry name" value="S21N4MTFRASE"/>
</dbReference>
<evidence type="ECO:0000256" key="1">
    <source>
        <dbReference type="ARBA" id="ARBA00022603"/>
    </source>
</evidence>
<evidence type="ECO:0000256" key="4">
    <source>
        <dbReference type="RuleBase" id="RU362026"/>
    </source>
</evidence>
<dbReference type="GO" id="GO:0009007">
    <property type="term" value="F:site-specific DNA-methyltransferase (adenine-specific) activity"/>
    <property type="evidence" value="ECO:0007669"/>
    <property type="project" value="UniProtKB-EC"/>
</dbReference>
<accession>F4QJ07</accession>
<name>F4QJ07_9CAUL</name>
<dbReference type="HOGENOM" id="CLU_024927_2_0_5"/>
<evidence type="ECO:0000313" key="6">
    <source>
        <dbReference type="EMBL" id="EGF93070.1"/>
    </source>
</evidence>
<dbReference type="GO" id="GO:0008170">
    <property type="term" value="F:N-methyltransferase activity"/>
    <property type="evidence" value="ECO:0007669"/>
    <property type="project" value="InterPro"/>
</dbReference>
<organism evidence="6 7">
    <name type="scientific">Asticcacaulis biprosthecium C19</name>
    <dbReference type="NCBI Taxonomy" id="715226"/>
    <lineage>
        <taxon>Bacteria</taxon>
        <taxon>Pseudomonadati</taxon>
        <taxon>Pseudomonadota</taxon>
        <taxon>Alphaproteobacteria</taxon>
        <taxon>Caulobacterales</taxon>
        <taxon>Caulobacteraceae</taxon>
        <taxon>Asticcacaulis</taxon>
    </lineage>
</organism>
<dbReference type="STRING" id="715226.ABI_15100"/>
<dbReference type="Pfam" id="PF01555">
    <property type="entry name" value="N6_N4_Mtase"/>
    <property type="match status" value="1"/>
</dbReference>
<dbReference type="EC" id="2.1.1.-" evidence="4"/>
<feature type="domain" description="DNA methylase N-4/N-6" evidence="5">
    <location>
        <begin position="31"/>
        <end position="334"/>
    </location>
</feature>
<keyword evidence="2 6" id="KW-0808">Transferase</keyword>
<evidence type="ECO:0000259" key="5">
    <source>
        <dbReference type="Pfam" id="PF01555"/>
    </source>
</evidence>
<keyword evidence="1 6" id="KW-0489">Methyltransferase</keyword>
<dbReference type="InterPro" id="IPR029063">
    <property type="entry name" value="SAM-dependent_MTases_sf"/>
</dbReference>
<dbReference type="Proteomes" id="UP000006512">
    <property type="component" value="Unassembled WGS sequence"/>
</dbReference>
<evidence type="ECO:0000256" key="3">
    <source>
        <dbReference type="ARBA" id="ARBA00047942"/>
    </source>
</evidence>
<proteinExistence type="inferred from homology"/>
<dbReference type="InterPro" id="IPR002941">
    <property type="entry name" value="DNA_methylase_N4/N6"/>
</dbReference>
<dbReference type="RefSeq" id="WP_006272258.1">
    <property type="nucleotide sequence ID" value="NZ_GL883077.1"/>
</dbReference>
<dbReference type="GO" id="GO:0032259">
    <property type="term" value="P:methylation"/>
    <property type="evidence" value="ECO:0007669"/>
    <property type="project" value="UniProtKB-KW"/>
</dbReference>
<gene>
    <name evidence="6" type="ORF">ABI_15100</name>
</gene>